<name>A0A4R5BJW9_9PSEU</name>
<dbReference type="AlphaFoldDB" id="A0A4R5BJW9"/>
<dbReference type="PANTHER" id="PTHR43664">
    <property type="entry name" value="MONOAMINE OXIDASE-RELATED"/>
    <property type="match status" value="1"/>
</dbReference>
<comment type="caution">
    <text evidence="3">The sequence shown here is derived from an EMBL/GenBank/DDBJ whole genome shotgun (WGS) entry which is preliminary data.</text>
</comment>
<dbReference type="Gene3D" id="3.10.129.10">
    <property type="entry name" value="Hotdog Thioesterase"/>
    <property type="match status" value="1"/>
</dbReference>
<evidence type="ECO:0000259" key="2">
    <source>
        <dbReference type="Pfam" id="PF01575"/>
    </source>
</evidence>
<dbReference type="Proteomes" id="UP000294723">
    <property type="component" value="Unassembled WGS sequence"/>
</dbReference>
<evidence type="ECO:0000313" key="3">
    <source>
        <dbReference type="EMBL" id="TDD87068.1"/>
    </source>
</evidence>
<keyword evidence="4" id="KW-1185">Reference proteome</keyword>
<evidence type="ECO:0000313" key="4">
    <source>
        <dbReference type="Proteomes" id="UP000294723"/>
    </source>
</evidence>
<comment type="similarity">
    <text evidence="1">Belongs to the enoyl-CoA hydratase/isomerase family.</text>
</comment>
<dbReference type="RefSeq" id="WP_132684192.1">
    <property type="nucleotide sequence ID" value="NZ_SMLA01000025.1"/>
</dbReference>
<sequence length="166" mass="18459">MTANVGQSERHHGPLFLDDLAVGMTWVTRGRTITETDLVTYGSWSWDIHPLHSDEEYSKQTQFGGRIFQGPGALAAAFGLEMTLGWKMGTVLAFLGIREWEMLAPVRIGDTIRVREEVAEVRPSRSKPDRGVVTTLVEIVNQDDVVCQRGYWLVLSSRSPAESTPG</sequence>
<feature type="domain" description="MaoC-like" evidence="2">
    <location>
        <begin position="23"/>
        <end position="135"/>
    </location>
</feature>
<dbReference type="InterPro" id="IPR029069">
    <property type="entry name" value="HotDog_dom_sf"/>
</dbReference>
<gene>
    <name evidence="3" type="ORF">E1202_17290</name>
</gene>
<dbReference type="InterPro" id="IPR052342">
    <property type="entry name" value="MCH/BMMD"/>
</dbReference>
<dbReference type="SUPFAM" id="SSF54637">
    <property type="entry name" value="Thioesterase/thiol ester dehydrase-isomerase"/>
    <property type="match status" value="1"/>
</dbReference>
<dbReference type="PANTHER" id="PTHR43664:SF1">
    <property type="entry name" value="BETA-METHYLMALYL-COA DEHYDRATASE"/>
    <property type="match status" value="1"/>
</dbReference>
<reference evidence="3 4" key="1">
    <citation type="submission" date="2019-03" db="EMBL/GenBank/DDBJ databases">
        <title>Draft genome sequences of novel Actinobacteria.</title>
        <authorList>
            <person name="Sahin N."/>
            <person name="Ay H."/>
            <person name="Saygin H."/>
        </authorList>
    </citation>
    <scope>NUCLEOTIDE SEQUENCE [LARGE SCALE GENOMIC DNA]</scope>
    <source>
        <strain evidence="3 4">5K548</strain>
    </source>
</reference>
<evidence type="ECO:0000256" key="1">
    <source>
        <dbReference type="ARBA" id="ARBA00005254"/>
    </source>
</evidence>
<accession>A0A4R5BJW9</accession>
<dbReference type="EMBL" id="SMLA01000025">
    <property type="protein sequence ID" value="TDD87068.1"/>
    <property type="molecule type" value="Genomic_DNA"/>
</dbReference>
<dbReference type="InterPro" id="IPR002539">
    <property type="entry name" value="MaoC-like_dom"/>
</dbReference>
<protein>
    <submittedName>
        <fullName evidence="3">Dehydratase</fullName>
    </submittedName>
</protein>
<proteinExistence type="inferred from homology"/>
<dbReference type="Pfam" id="PF01575">
    <property type="entry name" value="MaoC_dehydratas"/>
    <property type="match status" value="1"/>
</dbReference>
<organism evidence="3 4">
    <name type="scientific">Saccharopolyspora karakumensis</name>
    <dbReference type="NCBI Taxonomy" id="2530386"/>
    <lineage>
        <taxon>Bacteria</taxon>
        <taxon>Bacillati</taxon>
        <taxon>Actinomycetota</taxon>
        <taxon>Actinomycetes</taxon>
        <taxon>Pseudonocardiales</taxon>
        <taxon>Pseudonocardiaceae</taxon>
        <taxon>Saccharopolyspora</taxon>
    </lineage>
</organism>